<name>A0A9E6XX42_9ACTN</name>
<reference evidence="11" key="1">
    <citation type="journal article" date="2022" name="Int. J. Syst. Evol. Microbiol.">
        <title>Pseudomonas aegrilactucae sp. nov. and Pseudomonas morbosilactucae sp. nov., pathogens causing bacterial rot of lettuce in Japan.</title>
        <authorList>
            <person name="Sawada H."/>
            <person name="Fujikawa T."/>
            <person name="Satou M."/>
        </authorList>
    </citation>
    <scope>NUCLEOTIDE SEQUENCE</scope>
    <source>
        <strain evidence="11">0166_1</strain>
    </source>
</reference>
<evidence type="ECO:0000256" key="4">
    <source>
        <dbReference type="ARBA" id="ARBA00022679"/>
    </source>
</evidence>
<keyword evidence="5" id="KW-0812">Transmembrane</keyword>
<dbReference type="Pfam" id="PF00535">
    <property type="entry name" value="Glycos_transf_2"/>
    <property type="match status" value="1"/>
</dbReference>
<dbReference type="AlphaFoldDB" id="A0A9E6XX42"/>
<keyword evidence="8" id="KW-0472">Membrane</keyword>
<organism evidence="11 12">
    <name type="scientific">Capillimicrobium parvum</name>
    <dbReference type="NCBI Taxonomy" id="2884022"/>
    <lineage>
        <taxon>Bacteria</taxon>
        <taxon>Bacillati</taxon>
        <taxon>Actinomycetota</taxon>
        <taxon>Thermoleophilia</taxon>
        <taxon>Solirubrobacterales</taxon>
        <taxon>Capillimicrobiaceae</taxon>
        <taxon>Capillimicrobium</taxon>
    </lineage>
</organism>
<dbReference type="PANTHER" id="PTHR48090">
    <property type="entry name" value="UNDECAPRENYL-PHOSPHATE 4-DEOXY-4-FORMAMIDO-L-ARABINOSE TRANSFERASE-RELATED"/>
    <property type="match status" value="1"/>
</dbReference>
<keyword evidence="6" id="KW-0448">Lipopolysaccharide biosynthesis</keyword>
<dbReference type="EC" id="2.4.2.53" evidence="11"/>
<comment type="similarity">
    <text evidence="1">Belongs to the glycosyltransferase 2 family.</text>
</comment>
<evidence type="ECO:0000256" key="7">
    <source>
        <dbReference type="ARBA" id="ARBA00022989"/>
    </source>
</evidence>
<evidence type="ECO:0000256" key="6">
    <source>
        <dbReference type="ARBA" id="ARBA00022985"/>
    </source>
</evidence>
<evidence type="ECO:0000256" key="3">
    <source>
        <dbReference type="ARBA" id="ARBA00022676"/>
    </source>
</evidence>
<keyword evidence="3 11" id="KW-0328">Glycosyltransferase</keyword>
<dbReference type="RefSeq" id="WP_259315800.1">
    <property type="nucleotide sequence ID" value="NZ_CP087164.1"/>
</dbReference>
<evidence type="ECO:0000313" key="12">
    <source>
        <dbReference type="Proteomes" id="UP001162834"/>
    </source>
</evidence>
<keyword evidence="12" id="KW-1185">Reference proteome</keyword>
<sequence>MHTADSPTRQAPGSLPPPAPPRPDARPSRAPTETPRAPDLVLPGLSIVLPCLNEQANVADAIRAAARAASHTSLDYEIIVVDDGSTDATAEIAAGFVPRDRRVRLLIHPANRGYGAALRTGITAASMPWILLTDADLQFDLDELDDFLPQTATADLVIGWRILRRDPVGRRMNAAAWNWLVRRVFHLPVRDVDCAFKLLRASALDGITLTANGAMIDTELLVRCLAAGARITELGVHHRPRINGRQSGASPRVVMRAFAELARLRRQLAAERRAAAA</sequence>
<gene>
    <name evidence="11" type="primary">arnC_2</name>
    <name evidence="11" type="ORF">DSM104329_02522</name>
</gene>
<keyword evidence="7" id="KW-1133">Transmembrane helix</keyword>
<evidence type="ECO:0000313" key="11">
    <source>
        <dbReference type="EMBL" id="UGS36122.1"/>
    </source>
</evidence>
<evidence type="ECO:0000256" key="9">
    <source>
        <dbReference type="SAM" id="MobiDB-lite"/>
    </source>
</evidence>
<dbReference type="Gene3D" id="3.90.550.10">
    <property type="entry name" value="Spore Coat Polysaccharide Biosynthesis Protein SpsA, Chain A"/>
    <property type="match status" value="1"/>
</dbReference>
<dbReference type="InterPro" id="IPR029044">
    <property type="entry name" value="Nucleotide-diphossugar_trans"/>
</dbReference>
<dbReference type="GO" id="GO:0005886">
    <property type="term" value="C:plasma membrane"/>
    <property type="evidence" value="ECO:0007669"/>
    <property type="project" value="TreeGrafter"/>
</dbReference>
<dbReference type="GO" id="GO:0099621">
    <property type="term" value="F:undecaprenyl-phosphate 4-deoxy-4-formamido-L-arabinose transferase activity"/>
    <property type="evidence" value="ECO:0007669"/>
    <property type="project" value="UniProtKB-EC"/>
</dbReference>
<dbReference type="CDD" id="cd04179">
    <property type="entry name" value="DPM_DPG-synthase_like"/>
    <property type="match status" value="1"/>
</dbReference>
<dbReference type="KEGG" id="sbae:DSM104329_02522"/>
<dbReference type="SUPFAM" id="SSF53448">
    <property type="entry name" value="Nucleotide-diphospho-sugar transferases"/>
    <property type="match status" value="1"/>
</dbReference>
<dbReference type="InterPro" id="IPR001173">
    <property type="entry name" value="Glyco_trans_2-like"/>
</dbReference>
<dbReference type="PANTHER" id="PTHR48090:SF3">
    <property type="entry name" value="UNDECAPRENYL-PHOSPHATE 4-DEOXY-4-FORMAMIDO-L-ARABINOSE TRANSFERASE"/>
    <property type="match status" value="1"/>
</dbReference>
<dbReference type="Proteomes" id="UP001162834">
    <property type="component" value="Chromosome"/>
</dbReference>
<protein>
    <submittedName>
        <fullName evidence="11">Undecaprenyl-phosphate 4-deoxy-4-formamido-L-arabinose transferase</fullName>
        <ecNumber evidence="11">2.4.2.53</ecNumber>
    </submittedName>
</protein>
<proteinExistence type="inferred from homology"/>
<dbReference type="InterPro" id="IPR050256">
    <property type="entry name" value="Glycosyltransferase_2"/>
</dbReference>
<dbReference type="EMBL" id="CP087164">
    <property type="protein sequence ID" value="UGS36122.1"/>
    <property type="molecule type" value="Genomic_DNA"/>
</dbReference>
<evidence type="ECO:0000256" key="1">
    <source>
        <dbReference type="ARBA" id="ARBA00006739"/>
    </source>
</evidence>
<keyword evidence="4 11" id="KW-0808">Transferase</keyword>
<feature type="region of interest" description="Disordered" evidence="9">
    <location>
        <begin position="1"/>
        <end position="38"/>
    </location>
</feature>
<evidence type="ECO:0000256" key="2">
    <source>
        <dbReference type="ARBA" id="ARBA00022475"/>
    </source>
</evidence>
<accession>A0A9E6XX42</accession>
<keyword evidence="2" id="KW-1003">Cell membrane</keyword>
<evidence type="ECO:0000259" key="10">
    <source>
        <dbReference type="Pfam" id="PF00535"/>
    </source>
</evidence>
<dbReference type="GO" id="GO:0009103">
    <property type="term" value="P:lipopolysaccharide biosynthetic process"/>
    <property type="evidence" value="ECO:0007669"/>
    <property type="project" value="UniProtKB-KW"/>
</dbReference>
<evidence type="ECO:0000256" key="5">
    <source>
        <dbReference type="ARBA" id="ARBA00022692"/>
    </source>
</evidence>
<feature type="domain" description="Glycosyltransferase 2-like" evidence="10">
    <location>
        <begin position="46"/>
        <end position="195"/>
    </location>
</feature>
<evidence type="ECO:0000256" key="8">
    <source>
        <dbReference type="ARBA" id="ARBA00023136"/>
    </source>
</evidence>